<dbReference type="AlphaFoldDB" id="A0A8F2YIY3"/>
<feature type="domain" description="Strictosidine synthase conserved region" evidence="5">
    <location>
        <begin position="192"/>
        <end position="280"/>
    </location>
</feature>
<evidence type="ECO:0000256" key="2">
    <source>
        <dbReference type="ARBA" id="ARBA00009191"/>
    </source>
</evidence>
<comment type="subcellular location">
    <subcellularLocation>
        <location evidence="1">Vacuole</location>
    </subcellularLocation>
</comment>
<accession>A0A8F2YIY3</accession>
<evidence type="ECO:0000259" key="5">
    <source>
        <dbReference type="Pfam" id="PF03088"/>
    </source>
</evidence>
<evidence type="ECO:0000313" key="6">
    <source>
        <dbReference type="EMBL" id="QWX38542.1"/>
    </source>
</evidence>
<organism evidence="6">
    <name type="scientific">Camptotheca acuminata</name>
    <name type="common">Happy tree</name>
    <dbReference type="NCBI Taxonomy" id="16922"/>
    <lineage>
        <taxon>Eukaryota</taxon>
        <taxon>Viridiplantae</taxon>
        <taxon>Streptophyta</taxon>
        <taxon>Embryophyta</taxon>
        <taxon>Tracheophyta</taxon>
        <taxon>Spermatophyta</taxon>
        <taxon>Magnoliopsida</taxon>
        <taxon>eudicotyledons</taxon>
        <taxon>Gunneridae</taxon>
        <taxon>Pentapetalae</taxon>
        <taxon>asterids</taxon>
        <taxon>Cornales</taxon>
        <taxon>Nyssaceae</taxon>
        <taxon>Camptotheca</taxon>
    </lineage>
</organism>
<dbReference type="InterPro" id="IPR018119">
    <property type="entry name" value="Strictosidine_synth_cons-reg"/>
</dbReference>
<dbReference type="PANTHER" id="PTHR10426:SF136">
    <property type="entry name" value="PROTEIN STRICTOSIDINE SYNTHASE-LIKE 9-LIKE"/>
    <property type="match status" value="1"/>
</dbReference>
<protein>
    <submittedName>
        <fullName evidence="6">Strictosidine synthase 1</fullName>
    </submittedName>
</protein>
<reference evidence="6" key="1">
    <citation type="journal article" date="2021" name="BMC Biol.">
        <title>Divergent camptothecin biosynthetic pathway in Ophiorrhiza pumila.</title>
        <authorList>
            <person name="Yang M."/>
            <person name="Wang Q."/>
            <person name="Liu Y."/>
            <person name="Hao X."/>
            <person name="Wang C."/>
            <person name="Liang Y."/>
            <person name="Chen J."/>
            <person name="Xiao Y."/>
            <person name="Kai G."/>
        </authorList>
    </citation>
    <scope>NUCLEOTIDE SEQUENCE</scope>
</reference>
<proteinExistence type="evidence at transcript level"/>
<evidence type="ECO:0000256" key="4">
    <source>
        <dbReference type="ARBA" id="ARBA00023180"/>
    </source>
</evidence>
<comment type="similarity">
    <text evidence="2">Belongs to the strictosidine synthase family.</text>
</comment>
<dbReference type="EMBL" id="MT942684">
    <property type="protein sequence ID" value="QWX38542.1"/>
    <property type="molecule type" value="mRNA"/>
</dbReference>
<dbReference type="PANTHER" id="PTHR10426">
    <property type="entry name" value="STRICTOSIDINE SYNTHASE-RELATED"/>
    <property type="match status" value="1"/>
</dbReference>
<dbReference type="GO" id="GO:0005773">
    <property type="term" value="C:vacuole"/>
    <property type="evidence" value="ECO:0007669"/>
    <property type="project" value="UniProtKB-SubCell"/>
</dbReference>
<name>A0A8F2YIY3_CAMAC</name>
<keyword evidence="3" id="KW-0926">Vacuole</keyword>
<gene>
    <name evidence="6" type="primary">STR1</name>
</gene>
<keyword evidence="4" id="KW-0325">Glycoprotein</keyword>
<evidence type="ECO:0000256" key="3">
    <source>
        <dbReference type="ARBA" id="ARBA00022554"/>
    </source>
</evidence>
<dbReference type="Pfam" id="PF03088">
    <property type="entry name" value="Str_synth"/>
    <property type="match status" value="1"/>
</dbReference>
<dbReference type="SMR" id="A0A8F2YIY3"/>
<dbReference type="Gene3D" id="2.120.10.30">
    <property type="entry name" value="TolB, C-terminal domain"/>
    <property type="match status" value="1"/>
</dbReference>
<dbReference type="GO" id="GO:0016787">
    <property type="term" value="F:hydrolase activity"/>
    <property type="evidence" value="ECO:0007669"/>
    <property type="project" value="TreeGrafter"/>
</dbReference>
<dbReference type="GO" id="GO:0012505">
    <property type="term" value="C:endomembrane system"/>
    <property type="evidence" value="ECO:0007669"/>
    <property type="project" value="TreeGrafter"/>
</dbReference>
<sequence length="370" mass="40243">MRNSFHIVNCIYFMAYNFDSKDNFSSTAYKYYASLNSLHLNMAILWSISKTSSMLSIFILFFSCRSMVLSAASFEALPLPAAGPESFDFTLAGQGPFTGIADGRIVKYEEPTIGFVDYGYTAPNRNKTFCDGTNNTYSAPICGRPLGLAFFLPAKLLYIADASFGLVVVGPNGGAATQLATSANGVAFGFPDGVEVDQLTGVVYMTDASATYNLSQIDQLTGTRDATGRLIKYDPKTKQVTVLLSGLAGASGVAISADGSFLLVTEFVKTRIQKYWLKGPKANTAEVLLNLTGSPDKIRRTIRGDFWVAITIQTPTFALIGQRINGVGTILETITFSPEFNTTLITEVKEHKDKLYLGSLYPKFVGVYKR</sequence>
<dbReference type="SUPFAM" id="SSF63829">
    <property type="entry name" value="Calcium-dependent phosphotriesterase"/>
    <property type="match status" value="1"/>
</dbReference>
<dbReference type="InterPro" id="IPR011042">
    <property type="entry name" value="6-blade_b-propeller_TolB-like"/>
</dbReference>
<evidence type="ECO:0000256" key="1">
    <source>
        <dbReference type="ARBA" id="ARBA00004116"/>
    </source>
</evidence>